<evidence type="ECO:0000313" key="2">
    <source>
        <dbReference type="EMBL" id="GFD02457.1"/>
    </source>
</evidence>
<reference evidence="2" key="1">
    <citation type="journal article" date="2019" name="Sci. Rep.">
        <title>Draft genome of Tanacetum cinerariifolium, the natural source of mosquito coil.</title>
        <authorList>
            <person name="Yamashiro T."/>
            <person name="Shiraishi A."/>
            <person name="Satake H."/>
            <person name="Nakayama K."/>
        </authorList>
    </citation>
    <scope>NUCLEOTIDE SEQUENCE</scope>
</reference>
<comment type="caution">
    <text evidence="2">The sequence shown here is derived from an EMBL/GenBank/DDBJ whole genome shotgun (WGS) entry which is preliminary data.</text>
</comment>
<organism evidence="2">
    <name type="scientific">Tanacetum cinerariifolium</name>
    <name type="common">Dalmatian daisy</name>
    <name type="synonym">Chrysanthemum cinerariifolium</name>
    <dbReference type="NCBI Taxonomy" id="118510"/>
    <lineage>
        <taxon>Eukaryota</taxon>
        <taxon>Viridiplantae</taxon>
        <taxon>Streptophyta</taxon>
        <taxon>Embryophyta</taxon>
        <taxon>Tracheophyta</taxon>
        <taxon>Spermatophyta</taxon>
        <taxon>Magnoliopsida</taxon>
        <taxon>eudicotyledons</taxon>
        <taxon>Gunneridae</taxon>
        <taxon>Pentapetalae</taxon>
        <taxon>asterids</taxon>
        <taxon>campanulids</taxon>
        <taxon>Asterales</taxon>
        <taxon>Asteraceae</taxon>
        <taxon>Asteroideae</taxon>
        <taxon>Anthemideae</taxon>
        <taxon>Anthemidinae</taxon>
        <taxon>Tanacetum</taxon>
    </lineage>
</organism>
<protein>
    <submittedName>
        <fullName evidence="2">Ribonuclease H-like domain-containing protein</fullName>
    </submittedName>
</protein>
<accession>A0A699SX13</accession>
<feature type="region of interest" description="Disordered" evidence="1">
    <location>
        <begin position="89"/>
        <end position="113"/>
    </location>
</feature>
<dbReference type="AlphaFoldDB" id="A0A699SX13"/>
<evidence type="ECO:0000256" key="1">
    <source>
        <dbReference type="SAM" id="MobiDB-lite"/>
    </source>
</evidence>
<sequence>NDGYVAFGGNPKGGKISGKGKIRTGKLDFNDVYFVKELKFNLFSVLQMHVVPTAVLTQSKLVPITVVRPVTTVVPKPSVTRPRQAKIVVTKPNSPPRRHINRSPSPKGSTFPLKVTDVKAPMVNAAKGV</sequence>
<feature type="non-terminal residue" evidence="2">
    <location>
        <position position="1"/>
    </location>
</feature>
<gene>
    <name evidence="2" type="ORF">Tci_874426</name>
</gene>
<proteinExistence type="predicted"/>
<name>A0A699SX13_TANCI</name>
<dbReference type="EMBL" id="BKCJ011198187">
    <property type="protein sequence ID" value="GFD02457.1"/>
    <property type="molecule type" value="Genomic_DNA"/>
</dbReference>